<protein>
    <submittedName>
        <fullName evidence="2">Uncharacterized protein</fullName>
    </submittedName>
</protein>
<reference evidence="2 3" key="1">
    <citation type="submission" date="2023-07" db="EMBL/GenBank/DDBJ databases">
        <title>Genomic Encyclopedia of Type Strains, Phase IV (KMG-IV): sequencing the most valuable type-strain genomes for metagenomic binning, comparative biology and taxonomic classification.</title>
        <authorList>
            <person name="Goeker M."/>
        </authorList>
    </citation>
    <scope>NUCLEOTIDE SEQUENCE [LARGE SCALE GENOMIC DNA]</scope>
    <source>
        <strain evidence="2 3">DSM 16784</strain>
    </source>
</reference>
<evidence type="ECO:0000313" key="3">
    <source>
        <dbReference type="Proteomes" id="UP001230220"/>
    </source>
</evidence>
<evidence type="ECO:0000313" key="2">
    <source>
        <dbReference type="EMBL" id="MDQ0362383.1"/>
    </source>
</evidence>
<proteinExistence type="predicted"/>
<keyword evidence="1" id="KW-0472">Membrane</keyword>
<feature type="transmembrane region" description="Helical" evidence="1">
    <location>
        <begin position="58"/>
        <end position="81"/>
    </location>
</feature>
<organism evidence="2 3">
    <name type="scientific">Breznakia pachnodae</name>
    <dbReference type="NCBI Taxonomy" id="265178"/>
    <lineage>
        <taxon>Bacteria</taxon>
        <taxon>Bacillati</taxon>
        <taxon>Bacillota</taxon>
        <taxon>Erysipelotrichia</taxon>
        <taxon>Erysipelotrichales</taxon>
        <taxon>Erysipelotrichaceae</taxon>
        <taxon>Breznakia</taxon>
    </lineage>
</organism>
<sequence length="93" mass="10099">MFILARIRVPAEIMGWVLVLGAPLAALGFVYAIGEPIAKFFTRNMTDAEGKKHISTRIVNWLALIVAVVVILVFSLPAFGITPLGDPFNVSTM</sequence>
<dbReference type="RefSeq" id="WP_307409957.1">
    <property type="nucleotide sequence ID" value="NZ_JAUSUR010000006.1"/>
</dbReference>
<keyword evidence="3" id="KW-1185">Reference proteome</keyword>
<dbReference type="EMBL" id="JAUSUR010000006">
    <property type="protein sequence ID" value="MDQ0362383.1"/>
    <property type="molecule type" value="Genomic_DNA"/>
</dbReference>
<name>A0ABU0E662_9FIRM</name>
<keyword evidence="1" id="KW-0812">Transmembrane</keyword>
<gene>
    <name evidence="2" type="ORF">J2S15_003137</name>
</gene>
<evidence type="ECO:0000256" key="1">
    <source>
        <dbReference type="SAM" id="Phobius"/>
    </source>
</evidence>
<feature type="transmembrane region" description="Helical" evidence="1">
    <location>
        <begin position="13"/>
        <end position="37"/>
    </location>
</feature>
<accession>A0ABU0E662</accession>
<keyword evidence="1" id="KW-1133">Transmembrane helix</keyword>
<dbReference type="Proteomes" id="UP001230220">
    <property type="component" value="Unassembled WGS sequence"/>
</dbReference>
<comment type="caution">
    <text evidence="2">The sequence shown here is derived from an EMBL/GenBank/DDBJ whole genome shotgun (WGS) entry which is preliminary data.</text>
</comment>